<dbReference type="GO" id="GO:0006355">
    <property type="term" value="P:regulation of DNA-templated transcription"/>
    <property type="evidence" value="ECO:0007669"/>
    <property type="project" value="InterPro"/>
</dbReference>
<evidence type="ECO:0000256" key="3">
    <source>
        <dbReference type="ARBA" id="ARBA00023163"/>
    </source>
</evidence>
<dbReference type="SUPFAM" id="SSF46785">
    <property type="entry name" value="Winged helix' DNA-binding domain"/>
    <property type="match status" value="1"/>
</dbReference>
<dbReference type="CDD" id="cd00038">
    <property type="entry name" value="CAP_ED"/>
    <property type="match status" value="1"/>
</dbReference>
<dbReference type="AlphaFoldDB" id="A0A2S7F9V8"/>
<evidence type="ECO:0000259" key="5">
    <source>
        <dbReference type="PROSITE" id="PS51063"/>
    </source>
</evidence>
<evidence type="ECO:0000256" key="1">
    <source>
        <dbReference type="ARBA" id="ARBA00023015"/>
    </source>
</evidence>
<protein>
    <recommendedName>
        <fullName evidence="8">Cyclic nucleotide-binding domain-containing protein</fullName>
    </recommendedName>
</protein>
<dbReference type="Gene3D" id="2.60.120.10">
    <property type="entry name" value="Jelly Rolls"/>
    <property type="match status" value="1"/>
</dbReference>
<evidence type="ECO:0000313" key="7">
    <source>
        <dbReference type="Proteomes" id="UP000238081"/>
    </source>
</evidence>
<gene>
    <name evidence="6" type="ORF">AWN73_14210</name>
</gene>
<keyword evidence="3" id="KW-0804">Transcription</keyword>
<evidence type="ECO:0008006" key="8">
    <source>
        <dbReference type="Google" id="ProtNLM"/>
    </source>
</evidence>
<dbReference type="InterPro" id="IPR000595">
    <property type="entry name" value="cNMP-bd_dom"/>
</dbReference>
<reference evidence="6 7" key="1">
    <citation type="submission" date="2016-01" db="EMBL/GenBank/DDBJ databases">
        <title>Characterization of the Clostridium difficile lineages that are prevalent in Hong Kong and China.</title>
        <authorList>
            <person name="Kwok J.S.-L."/>
            <person name="Lam W.-Y."/>
            <person name="Ip M."/>
            <person name="Chan T.-F."/>
            <person name="Hawkey P.M."/>
            <person name="Tsui S.K.-W."/>
        </authorList>
    </citation>
    <scope>NUCLEOTIDE SEQUENCE [LARGE SCALE GENOMIC DNA]</scope>
    <source>
        <strain evidence="6 7">300064</strain>
    </source>
</reference>
<proteinExistence type="predicted"/>
<evidence type="ECO:0000256" key="2">
    <source>
        <dbReference type="ARBA" id="ARBA00023125"/>
    </source>
</evidence>
<keyword evidence="2" id="KW-0238">DNA-binding</keyword>
<evidence type="ECO:0000313" key="6">
    <source>
        <dbReference type="EMBL" id="PPV14237.1"/>
    </source>
</evidence>
<feature type="domain" description="HTH crp-type" evidence="5">
    <location>
        <begin position="149"/>
        <end position="218"/>
    </location>
</feature>
<dbReference type="SMART" id="SM00100">
    <property type="entry name" value="cNMP"/>
    <property type="match status" value="1"/>
</dbReference>
<dbReference type="GO" id="GO:0003677">
    <property type="term" value="F:DNA binding"/>
    <property type="evidence" value="ECO:0007669"/>
    <property type="project" value="UniProtKB-KW"/>
</dbReference>
<dbReference type="RefSeq" id="WP_003428063.1">
    <property type="nucleotide sequence ID" value="NZ_CAVLFH010000001.1"/>
</dbReference>
<dbReference type="InterPro" id="IPR014710">
    <property type="entry name" value="RmlC-like_jellyroll"/>
</dbReference>
<dbReference type="InterPro" id="IPR018490">
    <property type="entry name" value="cNMP-bd_dom_sf"/>
</dbReference>
<dbReference type="InterPro" id="IPR036390">
    <property type="entry name" value="WH_DNA-bd_sf"/>
</dbReference>
<dbReference type="InterPro" id="IPR012318">
    <property type="entry name" value="HTH_CRP"/>
</dbReference>
<name>A0A2S7F9V8_CLOBU</name>
<dbReference type="EMBL" id="LRDH01000110">
    <property type="protein sequence ID" value="PPV14237.1"/>
    <property type="molecule type" value="Genomic_DNA"/>
</dbReference>
<dbReference type="Pfam" id="PF00027">
    <property type="entry name" value="cNMP_binding"/>
    <property type="match status" value="1"/>
</dbReference>
<dbReference type="Pfam" id="PF13545">
    <property type="entry name" value="HTH_Crp_2"/>
    <property type="match status" value="1"/>
</dbReference>
<evidence type="ECO:0000259" key="4">
    <source>
        <dbReference type="PROSITE" id="PS50042"/>
    </source>
</evidence>
<organism evidence="6 7">
    <name type="scientific">Clostridium butyricum</name>
    <dbReference type="NCBI Taxonomy" id="1492"/>
    <lineage>
        <taxon>Bacteria</taxon>
        <taxon>Bacillati</taxon>
        <taxon>Bacillota</taxon>
        <taxon>Clostridia</taxon>
        <taxon>Eubacteriales</taxon>
        <taxon>Clostridiaceae</taxon>
        <taxon>Clostridium</taxon>
    </lineage>
</organism>
<dbReference type="SUPFAM" id="SSF51206">
    <property type="entry name" value="cAMP-binding domain-like"/>
    <property type="match status" value="1"/>
</dbReference>
<dbReference type="PROSITE" id="PS50042">
    <property type="entry name" value="CNMP_BINDING_3"/>
    <property type="match status" value="1"/>
</dbReference>
<comment type="caution">
    <text evidence="6">The sequence shown here is derived from an EMBL/GenBank/DDBJ whole genome shotgun (WGS) entry which is preliminary data.</text>
</comment>
<feature type="domain" description="Cyclic nucleotide-binding" evidence="4">
    <location>
        <begin position="31"/>
        <end position="118"/>
    </location>
</feature>
<accession>A0A2S7F9V8</accession>
<keyword evidence="1" id="KW-0805">Transcription regulation</keyword>
<sequence length="229" mass="26690">MVKIEDEKILNDYIEKYHIDELFSEDMKQYMELVQWKKNEFICKESEKLSSLYFIVDGKAKVCKNMENGKALLICFYKPFRMIGDVEFTRTNTADCTVQAIDDTYGIGINFNVVRTKLVNDCKFLFYICRYLGEKLSISSTNSSINILYSLENKLASYIYAFVEGSNNKSVFKFEGSYSEIAELLGTSYRHLNRVLNKFCKEGILEKKSKSYLIKNLEKLKFLSGDLYK</sequence>
<dbReference type="PROSITE" id="PS51063">
    <property type="entry name" value="HTH_CRP_2"/>
    <property type="match status" value="1"/>
</dbReference>
<dbReference type="Proteomes" id="UP000238081">
    <property type="component" value="Unassembled WGS sequence"/>
</dbReference>